<keyword evidence="1" id="KW-1133">Transmembrane helix</keyword>
<dbReference type="InterPro" id="IPR036291">
    <property type="entry name" value="NAD(P)-bd_dom_sf"/>
</dbReference>
<dbReference type="EMBL" id="AXCR01000001">
    <property type="protein sequence ID" value="KJR89388.1"/>
    <property type="molecule type" value="Genomic_DNA"/>
</dbReference>
<evidence type="ECO:0000259" key="2">
    <source>
        <dbReference type="Pfam" id="PF13460"/>
    </source>
</evidence>
<dbReference type="OrthoDB" id="3535423at2759"/>
<dbReference type="AlphaFoldDB" id="A0A0F2MI61"/>
<name>A0A0F2MI61_SPOSC</name>
<dbReference type="Proteomes" id="UP000033710">
    <property type="component" value="Unassembled WGS sequence"/>
</dbReference>
<dbReference type="Gene3D" id="3.40.50.720">
    <property type="entry name" value="NAD(P)-binding Rossmann-like Domain"/>
    <property type="match status" value="1"/>
</dbReference>
<evidence type="ECO:0000313" key="3">
    <source>
        <dbReference type="EMBL" id="KJR89388.1"/>
    </source>
</evidence>
<feature type="domain" description="NAD(P)-binding" evidence="2">
    <location>
        <begin position="169"/>
        <end position="381"/>
    </location>
</feature>
<reference evidence="3 4" key="2">
    <citation type="journal article" date="2015" name="Eukaryot. Cell">
        <title>Asexual propagation of a virulent clone complex in a human and feline outbreak of sporotrichosis.</title>
        <authorList>
            <person name="Teixeira Mde M."/>
            <person name="Rodrigues A.M."/>
            <person name="Tsui C.K."/>
            <person name="de Almeida L.G."/>
            <person name="Van Diepeningen A.D."/>
            <person name="van den Ende B.G."/>
            <person name="Fernandes G.F."/>
            <person name="Kano R."/>
            <person name="Hamelin R.C."/>
            <person name="Lopes-Bezerra L.M."/>
            <person name="Vasconcelos A.T."/>
            <person name="de Hoog S."/>
            <person name="de Camargo Z.P."/>
            <person name="Felipe M.S."/>
        </authorList>
    </citation>
    <scope>NUCLEOTIDE SEQUENCE [LARGE SCALE GENOMIC DNA]</scope>
    <source>
        <strain evidence="3 4">1099-18</strain>
    </source>
</reference>
<proteinExistence type="predicted"/>
<dbReference type="Pfam" id="PF13460">
    <property type="entry name" value="NAD_binding_10"/>
    <property type="match status" value="1"/>
</dbReference>
<feature type="transmembrane region" description="Helical" evidence="1">
    <location>
        <begin position="27"/>
        <end position="47"/>
    </location>
</feature>
<organism evidence="3 4">
    <name type="scientific">Sporothrix schenckii 1099-18</name>
    <dbReference type="NCBI Taxonomy" id="1397361"/>
    <lineage>
        <taxon>Eukaryota</taxon>
        <taxon>Fungi</taxon>
        <taxon>Dikarya</taxon>
        <taxon>Ascomycota</taxon>
        <taxon>Pezizomycotina</taxon>
        <taxon>Sordariomycetes</taxon>
        <taxon>Sordariomycetidae</taxon>
        <taxon>Ophiostomatales</taxon>
        <taxon>Ophiostomataceae</taxon>
        <taxon>Sporothrix</taxon>
    </lineage>
</organism>
<dbReference type="PANTHER" id="PTHR14097">
    <property type="entry name" value="OXIDOREDUCTASE HTATIP2"/>
    <property type="match status" value="1"/>
</dbReference>
<reference evidence="3 4" key="1">
    <citation type="journal article" date="2014" name="BMC Genomics">
        <title>Comparative genomics of the major fungal agents of human and animal Sporotrichosis: Sporothrix schenckii and Sporothrix brasiliensis.</title>
        <authorList>
            <person name="Teixeira M.M."/>
            <person name="de Almeida L.G."/>
            <person name="Kubitschek-Barreira P."/>
            <person name="Alves F.L."/>
            <person name="Kioshima E.S."/>
            <person name="Abadio A.K."/>
            <person name="Fernandes L."/>
            <person name="Derengowski L.S."/>
            <person name="Ferreira K.S."/>
            <person name="Souza R.C."/>
            <person name="Ruiz J.C."/>
            <person name="de Andrade N.C."/>
            <person name="Paes H.C."/>
            <person name="Nicola A.M."/>
            <person name="Albuquerque P."/>
            <person name="Gerber A.L."/>
            <person name="Martins V.P."/>
            <person name="Peconick L.D."/>
            <person name="Neto A.V."/>
            <person name="Chaucanez C.B."/>
            <person name="Silva P.A."/>
            <person name="Cunha O.L."/>
            <person name="de Oliveira F.F."/>
            <person name="dos Santos T.C."/>
            <person name="Barros A.L."/>
            <person name="Soares M.A."/>
            <person name="de Oliveira L.M."/>
            <person name="Marini M.M."/>
            <person name="Villalobos-Duno H."/>
            <person name="Cunha M.M."/>
            <person name="de Hoog S."/>
            <person name="da Silveira J.F."/>
            <person name="Henrissat B."/>
            <person name="Nino-Vega G.A."/>
            <person name="Cisalpino P.S."/>
            <person name="Mora-Montes H.M."/>
            <person name="Almeida S.R."/>
            <person name="Stajich J.E."/>
            <person name="Lopes-Bezerra L.M."/>
            <person name="Vasconcelos A.T."/>
            <person name="Felipe M.S."/>
        </authorList>
    </citation>
    <scope>NUCLEOTIDE SEQUENCE [LARGE SCALE GENOMIC DNA]</scope>
    <source>
        <strain evidence="3 4">1099-18</strain>
    </source>
</reference>
<dbReference type="SUPFAM" id="SSF51735">
    <property type="entry name" value="NAD(P)-binding Rossmann-fold domains"/>
    <property type="match status" value="1"/>
</dbReference>
<accession>A0A0F2MI61</accession>
<evidence type="ECO:0000313" key="4">
    <source>
        <dbReference type="Proteomes" id="UP000033710"/>
    </source>
</evidence>
<dbReference type="RefSeq" id="XP_016592064.1">
    <property type="nucleotide sequence ID" value="XM_016732980.1"/>
</dbReference>
<dbReference type="GeneID" id="27668257"/>
<dbReference type="KEGG" id="ssck:SPSK_06274"/>
<gene>
    <name evidence="3" type="ORF">SPSK_06274</name>
</gene>
<protein>
    <recommendedName>
        <fullName evidence="2">NAD(P)-binding domain-containing protein</fullName>
    </recommendedName>
</protein>
<dbReference type="InterPro" id="IPR016040">
    <property type="entry name" value="NAD(P)-bd_dom"/>
</dbReference>
<dbReference type="PANTHER" id="PTHR14097:SF9">
    <property type="entry name" value="EPIMERASE, PUTATIVE (AFU_ORTHOLOGUE AFUA_8G07320)-RELATED"/>
    <property type="match status" value="1"/>
</dbReference>
<evidence type="ECO:0000256" key="1">
    <source>
        <dbReference type="SAM" id="Phobius"/>
    </source>
</evidence>
<keyword evidence="1" id="KW-0472">Membrane</keyword>
<sequence>MFGERKGRAYERRTEVKKGKPGREVGWCVPAVLVGLATLPCHVLFLLDASEFGNFALQTERGKEPATDFRGCLYGELFLGKREARRPALPGEWPWLSEVQGGGAQIIPSSHYLIRPVLNCEVLPRHFSKQLRSRDGIVFVDPNPVRIVHRPTLFQYNPISLNMKLIIAGATGYTATELIRQSLRRPEVTSVVAVARKATPVPSDIAPGSSDAAKLTSVVVKDYEGPYDADDRVKTALAGADACIWTVAITPSKSSAYPFDEVRRVCQTSTLAGLRAIHAARGGSTKTSPFRFMYMSGINAERDQTKTPSFKPEYSLMRGETENQVLAYAAEHKPDVEAIIVKPGLITSGRVVQDWIMAPLLGFVAGVPSIPLTVLASVMLDAAINGAKTDTLMHHDMCKIGKELVESGKSSS</sequence>
<dbReference type="VEuPathDB" id="FungiDB:SPSK_06274"/>
<comment type="caution">
    <text evidence="3">The sequence shown here is derived from an EMBL/GenBank/DDBJ whole genome shotgun (WGS) entry which is preliminary data.</text>
</comment>
<keyword evidence="1" id="KW-0812">Transmembrane</keyword>